<gene>
    <name evidence="2" type="ORF">GETHOR_17740</name>
</gene>
<name>A0ABM8DRL7_9BACT</name>
<evidence type="ECO:0000313" key="3">
    <source>
        <dbReference type="Proteomes" id="UP001242010"/>
    </source>
</evidence>
<organism evidence="2 3">
    <name type="scientific">Geothrix oryzae</name>
    <dbReference type="NCBI Taxonomy" id="2927975"/>
    <lineage>
        <taxon>Bacteria</taxon>
        <taxon>Pseudomonadati</taxon>
        <taxon>Acidobacteriota</taxon>
        <taxon>Holophagae</taxon>
        <taxon>Holophagales</taxon>
        <taxon>Holophagaceae</taxon>
        <taxon>Geothrix</taxon>
    </lineage>
</organism>
<evidence type="ECO:0000256" key="1">
    <source>
        <dbReference type="SAM" id="MobiDB-lite"/>
    </source>
</evidence>
<dbReference type="EMBL" id="AP027079">
    <property type="protein sequence ID" value="BDU69673.1"/>
    <property type="molecule type" value="Genomic_DNA"/>
</dbReference>
<accession>A0ABM8DRL7</accession>
<proteinExistence type="predicted"/>
<feature type="region of interest" description="Disordered" evidence="1">
    <location>
        <begin position="359"/>
        <end position="380"/>
    </location>
</feature>
<protein>
    <submittedName>
        <fullName evidence="2">Uncharacterized protein</fullName>
    </submittedName>
</protein>
<keyword evidence="3" id="KW-1185">Reference proteome</keyword>
<dbReference type="Proteomes" id="UP001242010">
    <property type="component" value="Chromosome"/>
</dbReference>
<evidence type="ECO:0000313" key="2">
    <source>
        <dbReference type="EMBL" id="BDU69673.1"/>
    </source>
</evidence>
<dbReference type="RefSeq" id="WP_286353396.1">
    <property type="nucleotide sequence ID" value="NZ_AP027079.1"/>
</dbReference>
<sequence>MFLPLATLVLPASQGHPAFTPPVFEGDIEVRPMVEATLRAAFSVTAGQGPWPPGPWTVLIHLDAGSFERSTGAPPGRAAQWSGGTLHLRPWVQLQRRDLGAILRHELTHRRLAAQGLRRWEEEARCLFAEGHRHPLAAKAERPAGALQDRLDRALASGTTREQAWAYRWLRAWLQGGVLPSPPGVQNRPSEAWVKDSATLADQVTVVWPAERLRGPLVVNGLRLPHRVGRSWRFRGHVRFSPGFPVHDLRGAVRVQAAAHGWRVAWTASRKAWIAAATEGELGADAPVEARRALAAVLDRWLEGHGHQHPGGALCPLTHCAVVRGAAADTTLAAVASLPDLPLDPRWAFFTGSAGGQELSPREVWGEGPAESGSAVDVPGDRWSTWERSLDAAEVAALKRDVRPGLKPGQRGLSLGDSGPYAVEDLRLAAGRRFGWTAWPSNACEGEVGPDGSLRLRGVGWGHNAGLCLATARFRAAHGATAEQILDEAFPASWRTP</sequence>
<reference evidence="3" key="1">
    <citation type="journal article" date="2023" name="Int. J. Syst. Evol. Microbiol.">
        <title>Mesoterricola silvestris gen. nov., sp. nov., Mesoterricola sediminis sp. nov., Geothrix oryzae sp. nov., Geothrix edaphica sp. nov., Geothrix rubra sp. nov., and Geothrix limicola sp. nov., six novel members of Acidobacteriota isolated from soils.</title>
        <authorList>
            <person name="Itoh H."/>
            <person name="Sugisawa Y."/>
            <person name="Mise K."/>
            <person name="Xu Z."/>
            <person name="Kuniyasu M."/>
            <person name="Ushijima N."/>
            <person name="Kawano K."/>
            <person name="Kobayashi E."/>
            <person name="Shiratori Y."/>
            <person name="Masuda Y."/>
            <person name="Senoo K."/>
        </authorList>
    </citation>
    <scope>NUCLEOTIDE SEQUENCE [LARGE SCALE GENOMIC DNA]</scope>
    <source>
        <strain evidence="3">Red222</strain>
    </source>
</reference>